<sequence>MEEQNLFQRSRALSQVEMRKAQHSGACYAEHAHDEFSFGLIDQGRARYLNHRNYYDVGQGTLVTINPGDTHACNPEAGVWSYRMLFVNTHWVAELQAEVGGSKLFDYQPFEAAFCAQSPLIEQSFNRLYDYLQHQDEGGLAETALISFLAPLFANTQHQEPTLSQGIVRAHTLLLDRLGENIPLEELANEAGLNRYTLLRQFKQAYGQAPHVYQIDQRIRRAKRLLREGESLADTAATLGFADQSHFQHHFKRRVAITPRQYQQAC</sequence>
<dbReference type="PROSITE" id="PS01124">
    <property type="entry name" value="HTH_ARAC_FAMILY_2"/>
    <property type="match status" value="1"/>
</dbReference>
<dbReference type="InterPro" id="IPR018060">
    <property type="entry name" value="HTH_AraC"/>
</dbReference>
<dbReference type="InterPro" id="IPR050204">
    <property type="entry name" value="AraC_XylS_family_regulators"/>
</dbReference>
<gene>
    <name evidence="6" type="ORF">EOE65_08155</name>
</gene>
<evidence type="ECO:0000256" key="3">
    <source>
        <dbReference type="ARBA" id="ARBA00023159"/>
    </source>
</evidence>
<dbReference type="Pfam" id="PF12833">
    <property type="entry name" value="HTH_18"/>
    <property type="match status" value="1"/>
</dbReference>
<dbReference type="PANTHER" id="PTHR46796">
    <property type="entry name" value="HTH-TYPE TRANSCRIPTIONAL ACTIVATOR RHAS-RELATED"/>
    <property type="match status" value="1"/>
</dbReference>
<dbReference type="EMBL" id="SACQ01000003">
    <property type="protein sequence ID" value="RVU30976.1"/>
    <property type="molecule type" value="Genomic_DNA"/>
</dbReference>
<organism evidence="6 7">
    <name type="scientific">Neptunomonas marina</name>
    <dbReference type="NCBI Taxonomy" id="1815562"/>
    <lineage>
        <taxon>Bacteria</taxon>
        <taxon>Pseudomonadati</taxon>
        <taxon>Pseudomonadota</taxon>
        <taxon>Gammaproteobacteria</taxon>
        <taxon>Oceanospirillales</taxon>
        <taxon>Oceanospirillaceae</taxon>
        <taxon>Neptunomonas</taxon>
    </lineage>
</organism>
<dbReference type="InterPro" id="IPR018062">
    <property type="entry name" value="HTH_AraC-typ_CS"/>
</dbReference>
<evidence type="ECO:0000256" key="4">
    <source>
        <dbReference type="ARBA" id="ARBA00023163"/>
    </source>
</evidence>
<dbReference type="PANTHER" id="PTHR46796:SF2">
    <property type="entry name" value="TRANSCRIPTIONAL REGULATORY PROTEIN"/>
    <property type="match status" value="1"/>
</dbReference>
<dbReference type="GO" id="GO:0043565">
    <property type="term" value="F:sequence-specific DNA binding"/>
    <property type="evidence" value="ECO:0007669"/>
    <property type="project" value="InterPro"/>
</dbReference>
<name>A0A437Q921_9GAMM</name>
<dbReference type="Gene3D" id="1.10.10.60">
    <property type="entry name" value="Homeodomain-like"/>
    <property type="match status" value="2"/>
</dbReference>
<reference evidence="6 7" key="1">
    <citation type="submission" date="2019-01" db="EMBL/GenBank/DDBJ databases">
        <authorList>
            <person name="Chen W.-M."/>
        </authorList>
    </citation>
    <scope>NUCLEOTIDE SEQUENCE [LARGE SCALE GENOMIC DNA]</scope>
    <source>
        <strain evidence="6 7">HPM-16</strain>
    </source>
</reference>
<protein>
    <submittedName>
        <fullName evidence="6">AraC family transcriptional regulator</fullName>
    </submittedName>
</protein>
<feature type="domain" description="HTH araC/xylS-type" evidence="5">
    <location>
        <begin position="168"/>
        <end position="265"/>
    </location>
</feature>
<dbReference type="Proteomes" id="UP000282818">
    <property type="component" value="Unassembled WGS sequence"/>
</dbReference>
<dbReference type="AlphaFoldDB" id="A0A437Q921"/>
<dbReference type="RefSeq" id="WP_127693821.1">
    <property type="nucleotide sequence ID" value="NZ_SACQ01000003.1"/>
</dbReference>
<dbReference type="InterPro" id="IPR009057">
    <property type="entry name" value="Homeodomain-like_sf"/>
</dbReference>
<proteinExistence type="predicted"/>
<keyword evidence="4" id="KW-0804">Transcription</keyword>
<keyword evidence="7" id="KW-1185">Reference proteome</keyword>
<dbReference type="PROSITE" id="PS00041">
    <property type="entry name" value="HTH_ARAC_FAMILY_1"/>
    <property type="match status" value="1"/>
</dbReference>
<dbReference type="SUPFAM" id="SSF51215">
    <property type="entry name" value="Regulatory protein AraC"/>
    <property type="match status" value="1"/>
</dbReference>
<evidence type="ECO:0000313" key="7">
    <source>
        <dbReference type="Proteomes" id="UP000282818"/>
    </source>
</evidence>
<dbReference type="SMART" id="SM00342">
    <property type="entry name" value="HTH_ARAC"/>
    <property type="match status" value="1"/>
</dbReference>
<keyword evidence="1" id="KW-0805">Transcription regulation</keyword>
<dbReference type="SUPFAM" id="SSF46689">
    <property type="entry name" value="Homeodomain-like"/>
    <property type="match status" value="2"/>
</dbReference>
<evidence type="ECO:0000256" key="2">
    <source>
        <dbReference type="ARBA" id="ARBA00023125"/>
    </source>
</evidence>
<keyword evidence="2" id="KW-0238">DNA-binding</keyword>
<dbReference type="InterPro" id="IPR037923">
    <property type="entry name" value="HTH-like"/>
</dbReference>
<dbReference type="GO" id="GO:0003700">
    <property type="term" value="F:DNA-binding transcription factor activity"/>
    <property type="evidence" value="ECO:0007669"/>
    <property type="project" value="InterPro"/>
</dbReference>
<accession>A0A437Q921</accession>
<evidence type="ECO:0000256" key="1">
    <source>
        <dbReference type="ARBA" id="ARBA00023015"/>
    </source>
</evidence>
<dbReference type="Pfam" id="PF02311">
    <property type="entry name" value="AraC_binding"/>
    <property type="match status" value="1"/>
</dbReference>
<evidence type="ECO:0000313" key="6">
    <source>
        <dbReference type="EMBL" id="RVU30976.1"/>
    </source>
</evidence>
<evidence type="ECO:0000259" key="5">
    <source>
        <dbReference type="PROSITE" id="PS01124"/>
    </source>
</evidence>
<comment type="caution">
    <text evidence="6">The sequence shown here is derived from an EMBL/GenBank/DDBJ whole genome shotgun (WGS) entry which is preliminary data.</text>
</comment>
<keyword evidence="3" id="KW-0010">Activator</keyword>
<dbReference type="InterPro" id="IPR003313">
    <property type="entry name" value="AraC-bd"/>
</dbReference>